<protein>
    <submittedName>
        <fullName evidence="2">MFS transporter permease</fullName>
    </submittedName>
</protein>
<feature type="transmembrane region" description="Helical" evidence="1">
    <location>
        <begin position="70"/>
        <end position="90"/>
    </location>
</feature>
<sequence>MWLRRAFFRWLIPAAFVLPAWLFVGWGVFNAGAWAFLWVLFIAIPSVLVGQLLLALLVRARPTVRESRAVSWLDVAGFAVWHLLTISLGFFRESWWAPVMVLTIFVGVALLWLTLWQLWREAKPGRAIFRAADGTGYIPPMRPRPAAPQGEHEVIVITETSRGAQ</sequence>
<name>A0A0F0LRJ4_9MICO</name>
<accession>A0A0F0LRJ4</accession>
<dbReference type="AlphaFoldDB" id="A0A0F0LRJ4"/>
<evidence type="ECO:0000256" key="1">
    <source>
        <dbReference type="SAM" id="Phobius"/>
    </source>
</evidence>
<dbReference type="Proteomes" id="UP000257479">
    <property type="component" value="Unassembled WGS sequence"/>
</dbReference>
<dbReference type="STRING" id="400772.RR49_02541"/>
<dbReference type="RefSeq" id="WP_045248434.1">
    <property type="nucleotide sequence ID" value="NZ_JBOFAV010000013.1"/>
</dbReference>
<dbReference type="Proteomes" id="UP000033451">
    <property type="component" value="Unassembled WGS sequence"/>
</dbReference>
<dbReference type="OrthoDB" id="5115907at2"/>
<reference evidence="3 4" key="1">
    <citation type="submission" date="2015-02" db="EMBL/GenBank/DDBJ databases">
        <title>Draft genome sequences of ten Microbacterium spp. with emphasis on heavy metal contaminated environments.</title>
        <authorList>
            <person name="Corretto E."/>
        </authorList>
    </citation>
    <scope>NUCLEOTIDE SEQUENCE [LARGE SCALE GENOMIC DNA]</scope>
    <source>
        <strain evidence="3 4">DSM 18659</strain>
    </source>
</reference>
<keyword evidence="4" id="KW-1185">Reference proteome</keyword>
<feature type="transmembrane region" description="Helical" evidence="1">
    <location>
        <begin position="96"/>
        <end position="116"/>
    </location>
</feature>
<evidence type="ECO:0000313" key="3">
    <source>
        <dbReference type="EMBL" id="KJL35319.1"/>
    </source>
</evidence>
<comment type="caution">
    <text evidence="3">The sequence shown here is derived from an EMBL/GenBank/DDBJ whole genome shotgun (WGS) entry which is preliminary data.</text>
</comment>
<gene>
    <name evidence="2" type="ORF">DCP95_07845</name>
    <name evidence="3" type="ORF">RR49_02541</name>
</gene>
<organism evidence="3 4">
    <name type="scientific">Microbacterium ginsengisoli</name>
    <dbReference type="NCBI Taxonomy" id="400772"/>
    <lineage>
        <taxon>Bacteria</taxon>
        <taxon>Bacillati</taxon>
        <taxon>Actinomycetota</taxon>
        <taxon>Actinomycetes</taxon>
        <taxon>Micrococcales</taxon>
        <taxon>Microbacteriaceae</taxon>
        <taxon>Microbacterium</taxon>
    </lineage>
</organism>
<dbReference type="EMBL" id="JYIY01000079">
    <property type="protein sequence ID" value="KJL35319.1"/>
    <property type="molecule type" value="Genomic_DNA"/>
</dbReference>
<reference evidence="2 5" key="2">
    <citation type="journal article" date="2018" name="Nat. Biotechnol.">
        <title>A standardized bacterial taxonomy based on genome phylogeny substantially revises the tree of life.</title>
        <authorList>
            <person name="Parks D.H."/>
            <person name="Chuvochina M."/>
            <person name="Waite D.W."/>
            <person name="Rinke C."/>
            <person name="Skarshewski A."/>
            <person name="Chaumeil P.A."/>
            <person name="Hugenholtz P."/>
        </authorList>
    </citation>
    <scope>NUCLEOTIDE SEQUENCE [LARGE SCALE GENOMIC DNA]</scope>
    <source>
        <strain evidence="2">UBA9152</strain>
    </source>
</reference>
<keyword evidence="1" id="KW-0812">Transmembrane</keyword>
<feature type="transmembrane region" description="Helical" evidence="1">
    <location>
        <begin position="7"/>
        <end position="29"/>
    </location>
</feature>
<dbReference type="EMBL" id="DMNG01000135">
    <property type="protein sequence ID" value="HAN24469.1"/>
    <property type="molecule type" value="Genomic_DNA"/>
</dbReference>
<dbReference type="PATRIC" id="fig|400772.4.peg.2553"/>
<evidence type="ECO:0000313" key="5">
    <source>
        <dbReference type="Proteomes" id="UP000257479"/>
    </source>
</evidence>
<feature type="transmembrane region" description="Helical" evidence="1">
    <location>
        <begin position="35"/>
        <end position="58"/>
    </location>
</feature>
<keyword evidence="1" id="KW-1133">Transmembrane helix</keyword>
<evidence type="ECO:0000313" key="2">
    <source>
        <dbReference type="EMBL" id="HAN24469.1"/>
    </source>
</evidence>
<evidence type="ECO:0000313" key="4">
    <source>
        <dbReference type="Proteomes" id="UP000033451"/>
    </source>
</evidence>
<proteinExistence type="predicted"/>
<keyword evidence="1" id="KW-0472">Membrane</keyword>